<dbReference type="EMBL" id="BGZK01000422">
    <property type="protein sequence ID" value="GBP42714.1"/>
    <property type="molecule type" value="Genomic_DNA"/>
</dbReference>
<name>A0A4C1VXR9_EUMVA</name>
<dbReference type="AlphaFoldDB" id="A0A4C1VXR9"/>
<organism evidence="1 2">
    <name type="scientific">Eumeta variegata</name>
    <name type="common">Bagworm moth</name>
    <name type="synonym">Eumeta japonica</name>
    <dbReference type="NCBI Taxonomy" id="151549"/>
    <lineage>
        <taxon>Eukaryota</taxon>
        <taxon>Metazoa</taxon>
        <taxon>Ecdysozoa</taxon>
        <taxon>Arthropoda</taxon>
        <taxon>Hexapoda</taxon>
        <taxon>Insecta</taxon>
        <taxon>Pterygota</taxon>
        <taxon>Neoptera</taxon>
        <taxon>Endopterygota</taxon>
        <taxon>Lepidoptera</taxon>
        <taxon>Glossata</taxon>
        <taxon>Ditrysia</taxon>
        <taxon>Tineoidea</taxon>
        <taxon>Psychidae</taxon>
        <taxon>Oiketicinae</taxon>
        <taxon>Eumeta</taxon>
    </lineage>
</organism>
<protein>
    <submittedName>
        <fullName evidence="1">Uncharacterized protein</fullName>
    </submittedName>
</protein>
<accession>A0A4C1VXR9</accession>
<evidence type="ECO:0000313" key="2">
    <source>
        <dbReference type="Proteomes" id="UP000299102"/>
    </source>
</evidence>
<sequence>MLGELGDRGKWATGTLTHWIKCNNGSSYLTSLFCESLPRISDACAPSRSHSCASSAWSFLRFPFFPLARDRNPVYAKFSCFMAFLVKNHLVQDVRSAYQMRFSPDSHGGTPAGRAPPAGVKNDRAAIETLQPIGPFLCDAFRTRRRRDKSDRAAEASPPRRGHFQLRRAAAGSLCPYGTGHPRRSGRAARVKGAGVCDAFVSVFTMDAIRFLGAEDG</sequence>
<keyword evidence="2" id="KW-1185">Reference proteome</keyword>
<gene>
    <name evidence="1" type="ORF">EVAR_21990_1</name>
</gene>
<evidence type="ECO:0000313" key="1">
    <source>
        <dbReference type="EMBL" id="GBP42714.1"/>
    </source>
</evidence>
<reference evidence="1 2" key="1">
    <citation type="journal article" date="2019" name="Commun. Biol.">
        <title>The bagworm genome reveals a unique fibroin gene that provides high tensile strength.</title>
        <authorList>
            <person name="Kono N."/>
            <person name="Nakamura H."/>
            <person name="Ohtoshi R."/>
            <person name="Tomita M."/>
            <person name="Numata K."/>
            <person name="Arakawa K."/>
        </authorList>
    </citation>
    <scope>NUCLEOTIDE SEQUENCE [LARGE SCALE GENOMIC DNA]</scope>
</reference>
<comment type="caution">
    <text evidence="1">The sequence shown here is derived from an EMBL/GenBank/DDBJ whole genome shotgun (WGS) entry which is preliminary data.</text>
</comment>
<dbReference type="Proteomes" id="UP000299102">
    <property type="component" value="Unassembled WGS sequence"/>
</dbReference>
<proteinExistence type="predicted"/>